<accession>A0AAN6W472</accession>
<comment type="caution">
    <text evidence="1">The sequence shown here is derived from an EMBL/GenBank/DDBJ whole genome shotgun (WGS) entry which is preliminary data.</text>
</comment>
<evidence type="ECO:0000313" key="2">
    <source>
        <dbReference type="Proteomes" id="UP001302321"/>
    </source>
</evidence>
<reference evidence="1" key="1">
    <citation type="journal article" date="2023" name="Mol. Phylogenet. Evol.">
        <title>Genome-scale phylogeny and comparative genomics of the fungal order Sordariales.</title>
        <authorList>
            <person name="Hensen N."/>
            <person name="Bonometti L."/>
            <person name="Westerberg I."/>
            <person name="Brannstrom I.O."/>
            <person name="Guillou S."/>
            <person name="Cros-Aarteil S."/>
            <person name="Calhoun S."/>
            <person name="Haridas S."/>
            <person name="Kuo A."/>
            <person name="Mondo S."/>
            <person name="Pangilinan J."/>
            <person name="Riley R."/>
            <person name="LaButti K."/>
            <person name="Andreopoulos B."/>
            <person name="Lipzen A."/>
            <person name="Chen C."/>
            <person name="Yan M."/>
            <person name="Daum C."/>
            <person name="Ng V."/>
            <person name="Clum A."/>
            <person name="Steindorff A."/>
            <person name="Ohm R.A."/>
            <person name="Martin F."/>
            <person name="Silar P."/>
            <person name="Natvig D.O."/>
            <person name="Lalanne C."/>
            <person name="Gautier V."/>
            <person name="Ament-Velasquez S.L."/>
            <person name="Kruys A."/>
            <person name="Hutchinson M.I."/>
            <person name="Powell A.J."/>
            <person name="Barry K."/>
            <person name="Miller A.N."/>
            <person name="Grigoriev I.V."/>
            <person name="Debuchy R."/>
            <person name="Gladieux P."/>
            <person name="Hiltunen Thoren M."/>
            <person name="Johannesson H."/>
        </authorList>
    </citation>
    <scope>NUCLEOTIDE SEQUENCE</scope>
    <source>
        <strain evidence="1">CBS 892.96</strain>
    </source>
</reference>
<evidence type="ECO:0000313" key="1">
    <source>
        <dbReference type="EMBL" id="KAK4174930.1"/>
    </source>
</evidence>
<dbReference type="AlphaFoldDB" id="A0AAN6W472"/>
<name>A0AAN6W472_9PEZI</name>
<dbReference type="EMBL" id="MU866257">
    <property type="protein sequence ID" value="KAK4174930.1"/>
    <property type="molecule type" value="Genomic_DNA"/>
</dbReference>
<protein>
    <submittedName>
        <fullName evidence="1">Uncharacterized protein</fullName>
    </submittedName>
</protein>
<proteinExistence type="predicted"/>
<sequence length="230" mass="25402">MNALPQTTRILFDLSFLRPPVVRSHTAELSSHTSSVLMLLLTAAQPRQLFSSIPNQLSLPSTNRSAGPKSSPLSRYIPPVVNDLHKFSVSIWGFITAPTPMTKSTKFIVAENAILVPIPDQPRVVALIQYIDREEPRFGRRRPAKRGRPASNERVLVDNSTPINAEIIEVSDDEGENVGPQQGRFPAFVNFKSPQSRLPFFAHIISAVLKEGKQTGRNWKNGVSGGSWNG</sequence>
<keyword evidence="2" id="KW-1185">Reference proteome</keyword>
<reference evidence="1" key="2">
    <citation type="submission" date="2023-05" db="EMBL/GenBank/DDBJ databases">
        <authorList>
            <consortium name="Lawrence Berkeley National Laboratory"/>
            <person name="Steindorff A."/>
            <person name="Hensen N."/>
            <person name="Bonometti L."/>
            <person name="Westerberg I."/>
            <person name="Brannstrom I.O."/>
            <person name="Guillou S."/>
            <person name="Cros-Aarteil S."/>
            <person name="Calhoun S."/>
            <person name="Haridas S."/>
            <person name="Kuo A."/>
            <person name="Mondo S."/>
            <person name="Pangilinan J."/>
            <person name="Riley R."/>
            <person name="Labutti K."/>
            <person name="Andreopoulos B."/>
            <person name="Lipzen A."/>
            <person name="Chen C."/>
            <person name="Yanf M."/>
            <person name="Daum C."/>
            <person name="Ng V."/>
            <person name="Clum A."/>
            <person name="Ohm R."/>
            <person name="Martin F."/>
            <person name="Silar P."/>
            <person name="Natvig D."/>
            <person name="Lalanne C."/>
            <person name="Gautier V."/>
            <person name="Ament-Velasquez S.L."/>
            <person name="Kruys A."/>
            <person name="Hutchinson M.I."/>
            <person name="Powell A.J."/>
            <person name="Barry K."/>
            <person name="Miller A.N."/>
            <person name="Grigoriev I.V."/>
            <person name="Debuchy R."/>
            <person name="Gladieux P."/>
            <person name="Thoren M.H."/>
            <person name="Johannesson H."/>
        </authorList>
    </citation>
    <scope>NUCLEOTIDE SEQUENCE</scope>
    <source>
        <strain evidence="1">CBS 892.96</strain>
    </source>
</reference>
<dbReference type="Proteomes" id="UP001302321">
    <property type="component" value="Unassembled WGS sequence"/>
</dbReference>
<gene>
    <name evidence="1" type="ORF">QBC36DRAFT_312504</name>
</gene>
<organism evidence="1 2">
    <name type="scientific">Triangularia setosa</name>
    <dbReference type="NCBI Taxonomy" id="2587417"/>
    <lineage>
        <taxon>Eukaryota</taxon>
        <taxon>Fungi</taxon>
        <taxon>Dikarya</taxon>
        <taxon>Ascomycota</taxon>
        <taxon>Pezizomycotina</taxon>
        <taxon>Sordariomycetes</taxon>
        <taxon>Sordariomycetidae</taxon>
        <taxon>Sordariales</taxon>
        <taxon>Podosporaceae</taxon>
        <taxon>Triangularia</taxon>
    </lineage>
</organism>